<dbReference type="InterPro" id="IPR045383">
    <property type="entry name" value="DUF6528"/>
</dbReference>
<keyword evidence="2" id="KW-1185">Reference proteome</keyword>
<proteinExistence type="predicted"/>
<dbReference type="Pfam" id="PF20138">
    <property type="entry name" value="DUF6528"/>
    <property type="match status" value="1"/>
</dbReference>
<name>A0ABX5Y1F7_9BACT</name>
<protein>
    <submittedName>
        <fullName evidence="1">Uncharacterized protein</fullName>
    </submittedName>
</protein>
<dbReference type="EMBL" id="CP036432">
    <property type="protein sequence ID" value="QDV87366.1"/>
    <property type="molecule type" value="Genomic_DNA"/>
</dbReference>
<accession>A0ABX5Y1F7</accession>
<sequence length="309" mass="34163">MVSSETNGRPVTETVPRALCLLIVASCLTLGRPVSAKDRLICCGGAEVFILEIDPDQTKAPELVWSWKAEDSPEIPEAGKRSFATTDECKPIGGSLLITSSSGGVALIRRSDKRCQFYTEAKNAHSACLLPGDRVAVASSFGGDELLVYKLARPSGSPAKPVARILLRGAHGAIWDEESKRLWALGSDELLLVDLGDEPTGSTLSVDQRIELPTPGGHDLSQSRETFVFFVTTNEHVYRFDARDARFTPHPILADRPKGKSVSEHPQTSEIVYHQGTPENWWSDRIRFLGDREDIQIPGRRLYKVRWDR</sequence>
<dbReference type="SUPFAM" id="SSF63829">
    <property type="entry name" value="Calcium-dependent phosphotriesterase"/>
    <property type="match status" value="1"/>
</dbReference>
<organism evidence="1 2">
    <name type="scientific">Stieleria magnilauensis</name>
    <dbReference type="NCBI Taxonomy" id="2527963"/>
    <lineage>
        <taxon>Bacteria</taxon>
        <taxon>Pseudomonadati</taxon>
        <taxon>Planctomycetota</taxon>
        <taxon>Planctomycetia</taxon>
        <taxon>Pirellulales</taxon>
        <taxon>Pirellulaceae</taxon>
        <taxon>Stieleria</taxon>
    </lineage>
</organism>
<reference evidence="1 2" key="1">
    <citation type="submission" date="2019-02" db="EMBL/GenBank/DDBJ databases">
        <title>Deep-cultivation of Planctomycetes and their phenomic and genomic characterization uncovers novel biology.</title>
        <authorList>
            <person name="Wiegand S."/>
            <person name="Jogler M."/>
            <person name="Boedeker C."/>
            <person name="Pinto D."/>
            <person name="Vollmers J."/>
            <person name="Rivas-Marin E."/>
            <person name="Kohn T."/>
            <person name="Peeters S.H."/>
            <person name="Heuer A."/>
            <person name="Rast P."/>
            <person name="Oberbeckmann S."/>
            <person name="Bunk B."/>
            <person name="Jeske O."/>
            <person name="Meyerdierks A."/>
            <person name="Storesund J.E."/>
            <person name="Kallscheuer N."/>
            <person name="Luecker S."/>
            <person name="Lage O.M."/>
            <person name="Pohl T."/>
            <person name="Merkel B.J."/>
            <person name="Hornburger P."/>
            <person name="Mueller R.-W."/>
            <person name="Bruemmer F."/>
            <person name="Labrenz M."/>
            <person name="Spormann A.M."/>
            <person name="Op den Camp H."/>
            <person name="Overmann J."/>
            <person name="Amann R."/>
            <person name="Jetten M.S.M."/>
            <person name="Mascher T."/>
            <person name="Medema M.H."/>
            <person name="Devos D.P."/>
            <person name="Kaster A.-K."/>
            <person name="Ovreas L."/>
            <person name="Rohde M."/>
            <person name="Galperin M.Y."/>
            <person name="Jogler C."/>
        </authorList>
    </citation>
    <scope>NUCLEOTIDE SEQUENCE [LARGE SCALE GENOMIC DNA]</scope>
    <source>
        <strain evidence="1 2">TBK1r</strain>
    </source>
</reference>
<evidence type="ECO:0000313" key="2">
    <source>
        <dbReference type="Proteomes" id="UP000318081"/>
    </source>
</evidence>
<evidence type="ECO:0000313" key="1">
    <source>
        <dbReference type="EMBL" id="QDV87366.1"/>
    </source>
</evidence>
<gene>
    <name evidence="1" type="ORF">TBK1r_63960</name>
</gene>
<dbReference type="Proteomes" id="UP000318081">
    <property type="component" value="Chromosome"/>
</dbReference>